<dbReference type="EMBL" id="JAAGWF010000005">
    <property type="protein sequence ID" value="NEK57160.1"/>
    <property type="molecule type" value="Genomic_DNA"/>
</dbReference>
<keyword evidence="3" id="KW-1185">Reference proteome</keyword>
<accession>A0A7K3VXM9</accession>
<keyword evidence="1" id="KW-0812">Transmembrane</keyword>
<organism evidence="2 3">
    <name type="scientific">Geodermatophilus sabuli</name>
    <dbReference type="NCBI Taxonomy" id="1564158"/>
    <lineage>
        <taxon>Bacteria</taxon>
        <taxon>Bacillati</taxon>
        <taxon>Actinomycetota</taxon>
        <taxon>Actinomycetes</taxon>
        <taxon>Geodermatophilales</taxon>
        <taxon>Geodermatophilaceae</taxon>
        <taxon>Geodermatophilus</taxon>
    </lineage>
</organism>
<proteinExistence type="predicted"/>
<protein>
    <submittedName>
        <fullName evidence="2">Uncharacterized protein</fullName>
    </submittedName>
</protein>
<keyword evidence="1" id="KW-0472">Membrane</keyword>
<evidence type="ECO:0000256" key="1">
    <source>
        <dbReference type="SAM" id="Phobius"/>
    </source>
</evidence>
<gene>
    <name evidence="2" type="ORF">GCU56_04635</name>
</gene>
<evidence type="ECO:0000313" key="2">
    <source>
        <dbReference type="EMBL" id="NEK57160.1"/>
    </source>
</evidence>
<evidence type="ECO:0000313" key="3">
    <source>
        <dbReference type="Proteomes" id="UP000470246"/>
    </source>
</evidence>
<feature type="transmembrane region" description="Helical" evidence="1">
    <location>
        <begin position="20"/>
        <end position="41"/>
    </location>
</feature>
<dbReference type="Proteomes" id="UP000470246">
    <property type="component" value="Unassembled WGS sequence"/>
</dbReference>
<reference evidence="2 3" key="1">
    <citation type="submission" date="2020-02" db="EMBL/GenBank/DDBJ databases">
        <title>Geodermatophilus sabuli CPCC 205279 I12A-02694.</title>
        <authorList>
            <person name="Jiang Z."/>
        </authorList>
    </citation>
    <scope>NUCLEOTIDE SEQUENCE [LARGE SCALE GENOMIC DNA]</scope>
    <source>
        <strain evidence="2 3">I12A-02694</strain>
    </source>
</reference>
<dbReference type="RefSeq" id="WP_163480339.1">
    <property type="nucleotide sequence ID" value="NZ_JAAGWF010000005.1"/>
</dbReference>
<comment type="caution">
    <text evidence="2">The sequence shown here is derived from an EMBL/GenBank/DDBJ whole genome shotgun (WGS) entry which is preliminary data.</text>
</comment>
<keyword evidence="1" id="KW-1133">Transmembrane helix</keyword>
<name>A0A7K3VXM9_9ACTN</name>
<dbReference type="AlphaFoldDB" id="A0A7K3VXM9"/>
<sequence>MVSAASPFLLGSLADRHGLAAAFALQPALIGLCVLLLWAGLRARRAA</sequence>